<gene>
    <name evidence="2" type="ORF">PTTG_05462</name>
</gene>
<reference evidence="2" key="2">
    <citation type="submission" date="2016-05" db="EMBL/GenBank/DDBJ databases">
        <title>Comparative analysis highlights variable genome content of wheat rusts and divergence of the mating loci.</title>
        <authorList>
            <person name="Cuomo C.A."/>
            <person name="Bakkeren G."/>
            <person name="Szabo L."/>
            <person name="Khalil H."/>
            <person name="Joly D."/>
            <person name="Goldberg J."/>
            <person name="Young S."/>
            <person name="Zeng Q."/>
            <person name="Fellers J."/>
        </authorList>
    </citation>
    <scope>NUCLEOTIDE SEQUENCE [LARGE SCALE GENOMIC DNA]</scope>
    <source>
        <strain evidence="2">1-1 BBBD Race 1</strain>
    </source>
</reference>
<name>A0A180GRU2_PUCT1</name>
<feature type="compositionally biased region" description="Pro residues" evidence="1">
    <location>
        <begin position="181"/>
        <end position="216"/>
    </location>
</feature>
<reference evidence="3 4" key="3">
    <citation type="journal article" date="2017" name="G3 (Bethesda)">
        <title>Comparative analysis highlights variable genome content of wheat rusts and divergence of the mating loci.</title>
        <authorList>
            <person name="Cuomo C.A."/>
            <person name="Bakkeren G."/>
            <person name="Khalil H.B."/>
            <person name="Panwar V."/>
            <person name="Joly D."/>
            <person name="Linning R."/>
            <person name="Sakthikumar S."/>
            <person name="Song X."/>
            <person name="Adiconis X."/>
            <person name="Fan L."/>
            <person name="Goldberg J.M."/>
            <person name="Levin J.Z."/>
            <person name="Young S."/>
            <person name="Zeng Q."/>
            <person name="Anikster Y."/>
            <person name="Bruce M."/>
            <person name="Wang M."/>
            <person name="Yin C."/>
            <person name="McCallum B."/>
            <person name="Szabo L.J."/>
            <person name="Hulbert S."/>
            <person name="Chen X."/>
            <person name="Fellers J.P."/>
        </authorList>
    </citation>
    <scope>NUCLEOTIDE SEQUENCE</scope>
    <source>
        <strain evidence="4">Isolate 1-1 / race 1 (BBBD)</strain>
        <strain evidence="3">isolate 1-1 / race 1 (BBBD)</strain>
    </source>
</reference>
<feature type="compositionally biased region" description="Low complexity" evidence="1">
    <location>
        <begin position="132"/>
        <end position="153"/>
    </location>
</feature>
<evidence type="ECO:0000313" key="3">
    <source>
        <dbReference type="EnsemblFungi" id="PTTG_05462-t43_1-p1"/>
    </source>
</evidence>
<feature type="compositionally biased region" description="Pro residues" evidence="1">
    <location>
        <begin position="242"/>
        <end position="252"/>
    </location>
</feature>
<reference evidence="2" key="1">
    <citation type="submission" date="2009-11" db="EMBL/GenBank/DDBJ databases">
        <authorList>
            <consortium name="The Broad Institute Genome Sequencing Platform"/>
            <person name="Ward D."/>
            <person name="Feldgarden M."/>
            <person name="Earl A."/>
            <person name="Young S.K."/>
            <person name="Zeng Q."/>
            <person name="Koehrsen M."/>
            <person name="Alvarado L."/>
            <person name="Berlin A."/>
            <person name="Bochicchio J."/>
            <person name="Borenstein D."/>
            <person name="Chapman S.B."/>
            <person name="Chen Z."/>
            <person name="Engels R."/>
            <person name="Freedman E."/>
            <person name="Gellesch M."/>
            <person name="Goldberg J."/>
            <person name="Griggs A."/>
            <person name="Gujja S."/>
            <person name="Heilman E."/>
            <person name="Heiman D."/>
            <person name="Hepburn T."/>
            <person name="Howarth C."/>
            <person name="Jen D."/>
            <person name="Larson L."/>
            <person name="Lewis B."/>
            <person name="Mehta T."/>
            <person name="Park D."/>
            <person name="Pearson M."/>
            <person name="Roberts A."/>
            <person name="Saif S."/>
            <person name="Shea T."/>
            <person name="Shenoy N."/>
            <person name="Sisk P."/>
            <person name="Stolte C."/>
            <person name="Sykes S."/>
            <person name="Thomson T."/>
            <person name="Walk T."/>
            <person name="White J."/>
            <person name="Yandava C."/>
            <person name="Izard J."/>
            <person name="Baranova O.V."/>
            <person name="Blanton J.M."/>
            <person name="Tanner A.C."/>
            <person name="Dewhirst F.E."/>
            <person name="Haas B."/>
            <person name="Nusbaum C."/>
            <person name="Birren B."/>
        </authorList>
    </citation>
    <scope>NUCLEOTIDE SEQUENCE [LARGE SCALE GENOMIC DNA]</scope>
    <source>
        <strain evidence="2">1-1 BBBD Race 1</strain>
    </source>
</reference>
<dbReference type="EnsemblFungi" id="PTTG_05462-t43_1">
    <property type="protein sequence ID" value="PTTG_05462-t43_1-p1"/>
    <property type="gene ID" value="PTTG_05462"/>
</dbReference>
<feature type="region of interest" description="Disordered" evidence="1">
    <location>
        <begin position="56"/>
        <end position="105"/>
    </location>
</feature>
<sequence length="284" mass="29918">MSPPLPRSSMPSTTHCSEPLTCQDPGRKAPRPFLQCLAPTTPLLFLSRRAFSVPALTRPPSTPALTSPPASATVPTCRLSGLDLSQPCPQRQTSQSTLSQRGQWGPSEQRIELLIYPCPTSLKPQPALAERPPLATPLSSSSPASQASTITTTVLQPGLSPPRRPNHLPNLLPLALLVPPDPKPHPIPPQLVPPPAVKPADSPSPSPTVPPPPGPSAPSLGCPQASFPPDSANLQPVLAPSPSEPGSPPQADPNPEDDQEYLRALDKAWEAFKAELDLKYGTGP</sequence>
<feature type="region of interest" description="Disordered" evidence="1">
    <location>
        <begin position="1"/>
        <end position="24"/>
    </location>
</feature>
<evidence type="ECO:0000313" key="4">
    <source>
        <dbReference type="Proteomes" id="UP000005240"/>
    </source>
</evidence>
<keyword evidence="4" id="KW-1185">Reference proteome</keyword>
<dbReference type="Proteomes" id="UP000005240">
    <property type="component" value="Unassembled WGS sequence"/>
</dbReference>
<feature type="region of interest" description="Disordered" evidence="1">
    <location>
        <begin position="181"/>
        <end position="259"/>
    </location>
</feature>
<dbReference type="EMBL" id="ADAS02000029">
    <property type="protein sequence ID" value="OAV95415.1"/>
    <property type="molecule type" value="Genomic_DNA"/>
</dbReference>
<accession>A0A180GRU2</accession>
<dbReference type="AlphaFoldDB" id="A0A180GRU2"/>
<dbReference type="VEuPathDB" id="FungiDB:PTTG_05462"/>
<evidence type="ECO:0000313" key="2">
    <source>
        <dbReference type="EMBL" id="OAV95415.1"/>
    </source>
</evidence>
<proteinExistence type="predicted"/>
<reference evidence="3" key="4">
    <citation type="submission" date="2025-05" db="UniProtKB">
        <authorList>
            <consortium name="EnsemblFungi"/>
        </authorList>
    </citation>
    <scope>IDENTIFICATION</scope>
    <source>
        <strain evidence="3">isolate 1-1 / race 1 (BBBD)</strain>
    </source>
</reference>
<feature type="compositionally biased region" description="Low complexity" evidence="1">
    <location>
        <begin position="90"/>
        <end position="103"/>
    </location>
</feature>
<protein>
    <submittedName>
        <fullName evidence="2 3">Uncharacterized protein</fullName>
    </submittedName>
</protein>
<evidence type="ECO:0000256" key="1">
    <source>
        <dbReference type="SAM" id="MobiDB-lite"/>
    </source>
</evidence>
<organism evidence="2">
    <name type="scientific">Puccinia triticina (isolate 1-1 / race 1 (BBBD))</name>
    <name type="common">Brown leaf rust fungus</name>
    <dbReference type="NCBI Taxonomy" id="630390"/>
    <lineage>
        <taxon>Eukaryota</taxon>
        <taxon>Fungi</taxon>
        <taxon>Dikarya</taxon>
        <taxon>Basidiomycota</taxon>
        <taxon>Pucciniomycotina</taxon>
        <taxon>Pucciniomycetes</taxon>
        <taxon>Pucciniales</taxon>
        <taxon>Pucciniaceae</taxon>
        <taxon>Puccinia</taxon>
    </lineage>
</organism>
<feature type="compositionally biased region" description="Low complexity" evidence="1">
    <location>
        <begin position="56"/>
        <end position="76"/>
    </location>
</feature>
<feature type="region of interest" description="Disordered" evidence="1">
    <location>
        <begin position="124"/>
        <end position="167"/>
    </location>
</feature>